<evidence type="ECO:0000313" key="3">
    <source>
        <dbReference type="Proteomes" id="UP001301769"/>
    </source>
</evidence>
<name>A0AAN6Y713_9PEZI</name>
<gene>
    <name evidence="2" type="ORF">QBC37DRAFT_389768</name>
</gene>
<feature type="chain" id="PRO_5042898523" evidence="1">
    <location>
        <begin position="19"/>
        <end position="247"/>
    </location>
</feature>
<keyword evidence="1" id="KW-0732">Signal</keyword>
<dbReference type="Proteomes" id="UP001301769">
    <property type="component" value="Unassembled WGS sequence"/>
</dbReference>
<accession>A0AAN6Y713</accession>
<organism evidence="2 3">
    <name type="scientific">Rhypophila decipiens</name>
    <dbReference type="NCBI Taxonomy" id="261697"/>
    <lineage>
        <taxon>Eukaryota</taxon>
        <taxon>Fungi</taxon>
        <taxon>Dikarya</taxon>
        <taxon>Ascomycota</taxon>
        <taxon>Pezizomycotina</taxon>
        <taxon>Sordariomycetes</taxon>
        <taxon>Sordariomycetidae</taxon>
        <taxon>Sordariales</taxon>
        <taxon>Naviculisporaceae</taxon>
        <taxon>Rhypophila</taxon>
    </lineage>
</organism>
<comment type="caution">
    <text evidence="2">The sequence shown here is derived from an EMBL/GenBank/DDBJ whole genome shotgun (WGS) entry which is preliminary data.</text>
</comment>
<evidence type="ECO:0000313" key="2">
    <source>
        <dbReference type="EMBL" id="KAK4211292.1"/>
    </source>
</evidence>
<evidence type="ECO:0000256" key="1">
    <source>
        <dbReference type="SAM" id="SignalP"/>
    </source>
</evidence>
<keyword evidence="3" id="KW-1185">Reference proteome</keyword>
<dbReference type="AlphaFoldDB" id="A0AAN6Y713"/>
<protein>
    <submittedName>
        <fullName evidence="2">Uncharacterized protein</fullName>
    </submittedName>
</protein>
<feature type="signal peptide" evidence="1">
    <location>
        <begin position="1"/>
        <end position="18"/>
    </location>
</feature>
<reference evidence="2" key="2">
    <citation type="submission" date="2023-05" db="EMBL/GenBank/DDBJ databases">
        <authorList>
            <consortium name="Lawrence Berkeley National Laboratory"/>
            <person name="Steindorff A."/>
            <person name="Hensen N."/>
            <person name="Bonometti L."/>
            <person name="Westerberg I."/>
            <person name="Brannstrom I.O."/>
            <person name="Guillou S."/>
            <person name="Cros-Aarteil S."/>
            <person name="Calhoun S."/>
            <person name="Haridas S."/>
            <person name="Kuo A."/>
            <person name="Mondo S."/>
            <person name="Pangilinan J."/>
            <person name="Riley R."/>
            <person name="Labutti K."/>
            <person name="Andreopoulos B."/>
            <person name="Lipzen A."/>
            <person name="Chen C."/>
            <person name="Yanf M."/>
            <person name="Daum C."/>
            <person name="Ng V."/>
            <person name="Clum A."/>
            <person name="Ohm R."/>
            <person name="Martin F."/>
            <person name="Silar P."/>
            <person name="Natvig D."/>
            <person name="Lalanne C."/>
            <person name="Gautier V."/>
            <person name="Ament-Velasquez S.L."/>
            <person name="Kruys A."/>
            <person name="Hutchinson M.I."/>
            <person name="Powell A.J."/>
            <person name="Barry K."/>
            <person name="Miller A.N."/>
            <person name="Grigoriev I.V."/>
            <person name="Debuchy R."/>
            <person name="Gladieux P."/>
            <person name="Thoren M.H."/>
            <person name="Johannesson H."/>
        </authorList>
    </citation>
    <scope>NUCLEOTIDE SEQUENCE</scope>
    <source>
        <strain evidence="2">PSN293</strain>
    </source>
</reference>
<reference evidence="2" key="1">
    <citation type="journal article" date="2023" name="Mol. Phylogenet. Evol.">
        <title>Genome-scale phylogeny and comparative genomics of the fungal order Sordariales.</title>
        <authorList>
            <person name="Hensen N."/>
            <person name="Bonometti L."/>
            <person name="Westerberg I."/>
            <person name="Brannstrom I.O."/>
            <person name="Guillou S."/>
            <person name="Cros-Aarteil S."/>
            <person name="Calhoun S."/>
            <person name="Haridas S."/>
            <person name="Kuo A."/>
            <person name="Mondo S."/>
            <person name="Pangilinan J."/>
            <person name="Riley R."/>
            <person name="LaButti K."/>
            <person name="Andreopoulos B."/>
            <person name="Lipzen A."/>
            <person name="Chen C."/>
            <person name="Yan M."/>
            <person name="Daum C."/>
            <person name="Ng V."/>
            <person name="Clum A."/>
            <person name="Steindorff A."/>
            <person name="Ohm R.A."/>
            <person name="Martin F."/>
            <person name="Silar P."/>
            <person name="Natvig D.O."/>
            <person name="Lalanne C."/>
            <person name="Gautier V."/>
            <person name="Ament-Velasquez S.L."/>
            <person name="Kruys A."/>
            <person name="Hutchinson M.I."/>
            <person name="Powell A.J."/>
            <person name="Barry K."/>
            <person name="Miller A.N."/>
            <person name="Grigoriev I.V."/>
            <person name="Debuchy R."/>
            <person name="Gladieux P."/>
            <person name="Hiltunen Thoren M."/>
            <person name="Johannesson H."/>
        </authorList>
    </citation>
    <scope>NUCLEOTIDE SEQUENCE</scope>
    <source>
        <strain evidence="2">PSN293</strain>
    </source>
</reference>
<proteinExistence type="predicted"/>
<sequence length="247" mass="27255">MFGSLLVAQLALFASMLGWPEIPVGDDGVPLAEACFPKSGLTELSSCKAMVKITESCKVLGSVEEKLKCACIQELLDSYRACKYELDKCINMAVFDSWFDQNMNDWHQLCDPRTRVTEPPPTNLCMQSWLPESSVSFVSCACQKPIYSLFSECQYNGNVSCYLQPAHESNILGYRECSYFWTGSETLPPVDMTSFLSITDIGMMIRATDAAEALKNAAAAGSPNILPPKTTLEKVVQTEAPELQEDL</sequence>
<dbReference type="EMBL" id="MU858152">
    <property type="protein sequence ID" value="KAK4211292.1"/>
    <property type="molecule type" value="Genomic_DNA"/>
</dbReference>